<feature type="transmembrane region" description="Helical" evidence="1">
    <location>
        <begin position="175"/>
        <end position="199"/>
    </location>
</feature>
<comment type="caution">
    <text evidence="2">The sequence shown here is derived from an EMBL/GenBank/DDBJ whole genome shotgun (WGS) entry which is preliminary data.</text>
</comment>
<name>A0A8K0WTT8_9HYPO</name>
<protein>
    <submittedName>
        <fullName evidence="2">Uncharacterized protein</fullName>
    </submittedName>
</protein>
<dbReference type="OrthoDB" id="3431997at2759"/>
<evidence type="ECO:0000313" key="2">
    <source>
        <dbReference type="EMBL" id="KAH7324586.1"/>
    </source>
</evidence>
<dbReference type="Proteomes" id="UP000813444">
    <property type="component" value="Unassembled WGS sequence"/>
</dbReference>
<reference evidence="2" key="1">
    <citation type="journal article" date="2021" name="Nat. Commun.">
        <title>Genetic determinants of endophytism in the Arabidopsis root mycobiome.</title>
        <authorList>
            <person name="Mesny F."/>
            <person name="Miyauchi S."/>
            <person name="Thiergart T."/>
            <person name="Pickel B."/>
            <person name="Atanasova L."/>
            <person name="Karlsson M."/>
            <person name="Huettel B."/>
            <person name="Barry K.W."/>
            <person name="Haridas S."/>
            <person name="Chen C."/>
            <person name="Bauer D."/>
            <person name="Andreopoulos W."/>
            <person name="Pangilinan J."/>
            <person name="LaButti K."/>
            <person name="Riley R."/>
            <person name="Lipzen A."/>
            <person name="Clum A."/>
            <person name="Drula E."/>
            <person name="Henrissat B."/>
            <person name="Kohler A."/>
            <person name="Grigoriev I.V."/>
            <person name="Martin F.M."/>
            <person name="Hacquard S."/>
        </authorList>
    </citation>
    <scope>NUCLEOTIDE SEQUENCE</scope>
    <source>
        <strain evidence="2">MPI-CAGE-CH-0235</strain>
    </source>
</reference>
<evidence type="ECO:0000256" key="1">
    <source>
        <dbReference type="SAM" id="Phobius"/>
    </source>
</evidence>
<gene>
    <name evidence="2" type="ORF">B0I35DRAFT_406374</name>
</gene>
<dbReference type="EMBL" id="JAGPNK010000003">
    <property type="protein sequence ID" value="KAH7324586.1"/>
    <property type="molecule type" value="Genomic_DNA"/>
</dbReference>
<keyword evidence="3" id="KW-1185">Reference proteome</keyword>
<accession>A0A8K0WTT8</accession>
<evidence type="ECO:0000313" key="3">
    <source>
        <dbReference type="Proteomes" id="UP000813444"/>
    </source>
</evidence>
<keyword evidence="1" id="KW-0812">Transmembrane</keyword>
<sequence>MGSSASKTEIAPLPHGVNLPIAFNLYYQKSWGLKFRLGEHESNTLYSAALSGGWQGDLVLYNGPNTDETAALATVRSTGTLGGDNLITLPPPVAGARPVQEEMRRSGVLHEVHTFAMPVGSAAMPQKFEWHRASKEELAPLGVSSHGWKLVYNGETVALWADAKMLSSMTKAARFMFVNSGATGQLGIMWALMAVVTFVRLYQKQVANNTIVASTSAASAGAAAAVSG</sequence>
<keyword evidence="1" id="KW-0472">Membrane</keyword>
<dbReference type="AlphaFoldDB" id="A0A8K0WTT8"/>
<keyword evidence="1" id="KW-1133">Transmembrane helix</keyword>
<organism evidence="2 3">
    <name type="scientific">Stachybotrys elegans</name>
    <dbReference type="NCBI Taxonomy" id="80388"/>
    <lineage>
        <taxon>Eukaryota</taxon>
        <taxon>Fungi</taxon>
        <taxon>Dikarya</taxon>
        <taxon>Ascomycota</taxon>
        <taxon>Pezizomycotina</taxon>
        <taxon>Sordariomycetes</taxon>
        <taxon>Hypocreomycetidae</taxon>
        <taxon>Hypocreales</taxon>
        <taxon>Stachybotryaceae</taxon>
        <taxon>Stachybotrys</taxon>
    </lineage>
</organism>
<proteinExistence type="predicted"/>